<comment type="subcellular location">
    <subcellularLocation>
        <location evidence="1">Cell membrane</location>
        <topology evidence="1">Single-pass membrane protein</topology>
    </subcellularLocation>
</comment>
<keyword evidence="3" id="KW-1003">Cell membrane</keyword>
<evidence type="ECO:0000256" key="7">
    <source>
        <dbReference type="ARBA" id="ARBA00023010"/>
    </source>
</evidence>
<evidence type="ECO:0000256" key="9">
    <source>
        <dbReference type="SAM" id="Phobius"/>
    </source>
</evidence>
<name>A0A3B0S7P3_9ZZZZ</name>
<proteinExistence type="predicted"/>
<dbReference type="Pfam" id="PF02699">
    <property type="entry name" value="YajC"/>
    <property type="match status" value="1"/>
</dbReference>
<evidence type="ECO:0000256" key="8">
    <source>
        <dbReference type="ARBA" id="ARBA00023136"/>
    </source>
</evidence>
<evidence type="ECO:0000256" key="2">
    <source>
        <dbReference type="ARBA" id="ARBA00022448"/>
    </source>
</evidence>
<protein>
    <recommendedName>
        <fullName evidence="11">Protein translocase subunit YajC</fullName>
    </recommendedName>
</protein>
<dbReference type="EMBL" id="UOEK01000199">
    <property type="protein sequence ID" value="VAW01008.1"/>
    <property type="molecule type" value="Genomic_DNA"/>
</dbReference>
<gene>
    <name evidence="10" type="ORF">MNBD_ACTINO02-256</name>
</gene>
<evidence type="ECO:0000313" key="10">
    <source>
        <dbReference type="EMBL" id="VAW01008.1"/>
    </source>
</evidence>
<keyword evidence="6 9" id="KW-1133">Transmembrane helix</keyword>
<evidence type="ECO:0000256" key="1">
    <source>
        <dbReference type="ARBA" id="ARBA00004162"/>
    </source>
</evidence>
<keyword evidence="4 9" id="KW-0812">Transmembrane</keyword>
<dbReference type="GO" id="GO:0005886">
    <property type="term" value="C:plasma membrane"/>
    <property type="evidence" value="ECO:0007669"/>
    <property type="project" value="UniProtKB-SubCell"/>
</dbReference>
<accession>A0A3B0S7P3</accession>
<organism evidence="10">
    <name type="scientific">hydrothermal vent metagenome</name>
    <dbReference type="NCBI Taxonomy" id="652676"/>
    <lineage>
        <taxon>unclassified sequences</taxon>
        <taxon>metagenomes</taxon>
        <taxon>ecological metagenomes</taxon>
    </lineage>
</organism>
<dbReference type="SMART" id="SM01323">
    <property type="entry name" value="YajC"/>
    <property type="match status" value="1"/>
</dbReference>
<dbReference type="AlphaFoldDB" id="A0A3B0S7P3"/>
<dbReference type="PRINTS" id="PR01853">
    <property type="entry name" value="YAJCTRNLCASE"/>
</dbReference>
<evidence type="ECO:0000256" key="5">
    <source>
        <dbReference type="ARBA" id="ARBA00022927"/>
    </source>
</evidence>
<evidence type="ECO:0008006" key="11">
    <source>
        <dbReference type="Google" id="ProtNLM"/>
    </source>
</evidence>
<dbReference type="GO" id="GO:0015031">
    <property type="term" value="P:protein transport"/>
    <property type="evidence" value="ECO:0007669"/>
    <property type="project" value="UniProtKB-KW"/>
</dbReference>
<dbReference type="PANTHER" id="PTHR33909">
    <property type="entry name" value="SEC TRANSLOCON ACCESSORY COMPLEX SUBUNIT YAJC"/>
    <property type="match status" value="1"/>
</dbReference>
<evidence type="ECO:0000256" key="3">
    <source>
        <dbReference type="ARBA" id="ARBA00022475"/>
    </source>
</evidence>
<keyword evidence="8 9" id="KW-0472">Membrane</keyword>
<feature type="transmembrane region" description="Helical" evidence="9">
    <location>
        <begin position="20"/>
        <end position="41"/>
    </location>
</feature>
<dbReference type="InterPro" id="IPR003849">
    <property type="entry name" value="Preprotein_translocase_YajC"/>
</dbReference>
<dbReference type="NCBIfam" id="TIGR00739">
    <property type="entry name" value="yajC"/>
    <property type="match status" value="1"/>
</dbReference>
<evidence type="ECO:0000256" key="6">
    <source>
        <dbReference type="ARBA" id="ARBA00022989"/>
    </source>
</evidence>
<reference evidence="10" key="1">
    <citation type="submission" date="2018-06" db="EMBL/GenBank/DDBJ databases">
        <authorList>
            <person name="Zhirakovskaya E."/>
        </authorList>
    </citation>
    <scope>NUCLEOTIDE SEQUENCE</scope>
</reference>
<keyword evidence="7" id="KW-0811">Translocation</keyword>
<keyword evidence="5" id="KW-0653">Protein transport</keyword>
<dbReference type="PANTHER" id="PTHR33909:SF1">
    <property type="entry name" value="SEC TRANSLOCON ACCESSORY COMPLEX SUBUNIT YAJC"/>
    <property type="match status" value="1"/>
</dbReference>
<evidence type="ECO:0000256" key="4">
    <source>
        <dbReference type="ARBA" id="ARBA00022692"/>
    </source>
</evidence>
<sequence length="107" mass="11382">MLPVAFQIVAQAEEGTGSTSSLTALLPILIIGVLFYVLMILPQRRRVKAAEKLRDSVSVGDEIRSVGGIYGTIIELGDDDITIEVAPGSTIRMTRRAIGERLGGAGE</sequence>
<keyword evidence="2" id="KW-0813">Transport</keyword>